<evidence type="ECO:0000313" key="6">
    <source>
        <dbReference type="EMBL" id="CUH99699.1"/>
    </source>
</evidence>
<dbReference type="SUPFAM" id="SSF48498">
    <property type="entry name" value="Tetracyclin repressor-like, C-terminal domain"/>
    <property type="match status" value="1"/>
</dbReference>
<evidence type="ECO:0000256" key="2">
    <source>
        <dbReference type="ARBA" id="ARBA00023125"/>
    </source>
</evidence>
<keyword evidence="2 4" id="KW-0238">DNA-binding</keyword>
<keyword evidence="3" id="KW-0804">Transcription</keyword>
<evidence type="ECO:0000256" key="4">
    <source>
        <dbReference type="PROSITE-ProRule" id="PRU00335"/>
    </source>
</evidence>
<dbReference type="SUPFAM" id="SSF46689">
    <property type="entry name" value="Homeodomain-like"/>
    <property type="match status" value="1"/>
</dbReference>
<evidence type="ECO:0000256" key="3">
    <source>
        <dbReference type="ARBA" id="ARBA00023163"/>
    </source>
</evidence>
<reference evidence="6 7" key="1">
    <citation type="submission" date="2015-09" db="EMBL/GenBank/DDBJ databases">
        <authorList>
            <consortium name="Swine Surveillance"/>
        </authorList>
    </citation>
    <scope>NUCLEOTIDE SEQUENCE [LARGE SCALE GENOMIC DNA]</scope>
    <source>
        <strain evidence="6 7">CECT 8399</strain>
    </source>
</reference>
<dbReference type="Proteomes" id="UP000051326">
    <property type="component" value="Unassembled WGS sequence"/>
</dbReference>
<organism evidence="6 7">
    <name type="scientific">Leisingera aquaemixtae</name>
    <dbReference type="NCBI Taxonomy" id="1396826"/>
    <lineage>
        <taxon>Bacteria</taxon>
        <taxon>Pseudomonadati</taxon>
        <taxon>Pseudomonadota</taxon>
        <taxon>Alphaproteobacteria</taxon>
        <taxon>Rhodobacterales</taxon>
        <taxon>Roseobacteraceae</taxon>
        <taxon>Leisingera</taxon>
    </lineage>
</organism>
<dbReference type="EMBL" id="CYSR01000021">
    <property type="protein sequence ID" value="CUH99699.1"/>
    <property type="molecule type" value="Genomic_DNA"/>
</dbReference>
<dbReference type="PANTHER" id="PTHR47506:SF1">
    <property type="entry name" value="HTH-TYPE TRANSCRIPTIONAL REGULATOR YJDC"/>
    <property type="match status" value="1"/>
</dbReference>
<dbReference type="AlphaFoldDB" id="A0A0P1HLF3"/>
<accession>A0A0P1HLF3</accession>
<evidence type="ECO:0000259" key="5">
    <source>
        <dbReference type="PROSITE" id="PS50977"/>
    </source>
</evidence>
<dbReference type="Pfam" id="PF00440">
    <property type="entry name" value="TetR_N"/>
    <property type="match status" value="1"/>
</dbReference>
<feature type="domain" description="HTH tetR-type" evidence="5">
    <location>
        <begin position="4"/>
        <end position="64"/>
    </location>
</feature>
<dbReference type="InterPro" id="IPR009057">
    <property type="entry name" value="Homeodomain-like_sf"/>
</dbReference>
<dbReference type="Gene3D" id="1.10.357.10">
    <property type="entry name" value="Tetracycline Repressor, domain 2"/>
    <property type="match status" value="1"/>
</dbReference>
<protein>
    <submittedName>
        <fullName evidence="6">Toluene efflux pump ttgABC operon repressor</fullName>
    </submittedName>
</protein>
<dbReference type="InterPro" id="IPR001647">
    <property type="entry name" value="HTH_TetR"/>
</dbReference>
<dbReference type="InterPro" id="IPR036271">
    <property type="entry name" value="Tet_transcr_reg_TetR-rel_C_sf"/>
</dbReference>
<evidence type="ECO:0000313" key="7">
    <source>
        <dbReference type="Proteomes" id="UP000051326"/>
    </source>
</evidence>
<keyword evidence="1" id="KW-0805">Transcription regulation</keyword>
<name>A0A0P1HLF3_9RHOB</name>
<dbReference type="PRINTS" id="PR00455">
    <property type="entry name" value="HTHTETR"/>
</dbReference>
<dbReference type="PROSITE" id="PS50977">
    <property type="entry name" value="HTH_TETR_2"/>
    <property type="match status" value="1"/>
</dbReference>
<dbReference type="GO" id="GO:0003677">
    <property type="term" value="F:DNA binding"/>
    <property type="evidence" value="ECO:0007669"/>
    <property type="project" value="UniProtKB-UniRule"/>
</dbReference>
<sequence length="193" mass="21306">MVQETTRDRITEAADQLFYERGFEAASFADIAAAVGISRGNFYYHFKTKDEILEAVIARRMANTRAMLNDWQAQSASPAQRITCFIRILIANQAKITLYGCPVGSLVTELGKLNHAAQAQAAALFTLFQDWLSLQFQALGCGARSGGLAMHLLARSQGVAALAQAFGDTEFINREVALMQDWLRDQLPPEHPL</sequence>
<dbReference type="RefSeq" id="WP_058285831.1">
    <property type="nucleotide sequence ID" value="NZ_CYSR01000021.1"/>
</dbReference>
<proteinExistence type="predicted"/>
<dbReference type="STRING" id="1396826.PHA8399_01822"/>
<gene>
    <name evidence="6" type="primary">ttgR_2</name>
    <name evidence="6" type="ORF">PHA8399_01822</name>
</gene>
<evidence type="ECO:0000256" key="1">
    <source>
        <dbReference type="ARBA" id="ARBA00023015"/>
    </source>
</evidence>
<feature type="DNA-binding region" description="H-T-H motif" evidence="4">
    <location>
        <begin position="27"/>
        <end position="46"/>
    </location>
</feature>
<dbReference type="PANTHER" id="PTHR47506">
    <property type="entry name" value="TRANSCRIPTIONAL REGULATORY PROTEIN"/>
    <property type="match status" value="1"/>
</dbReference>